<evidence type="ECO:0000313" key="1">
    <source>
        <dbReference type="EMBL" id="GMJ03234.1"/>
    </source>
</evidence>
<proteinExistence type="predicted"/>
<sequence length="101" mass="11726">MAKTEVIDEVYLNANDKKGLRILDHSRSLPKATGGNIRLHVSDGQEQWLFECKRLGGYMYYISGRDWTRFFLGSNINDKVTLYSRDESEGFYRIEVTDGRI</sequence>
<dbReference type="EMBL" id="BSYR01000037">
    <property type="protein sequence ID" value="GMJ03234.1"/>
    <property type="molecule type" value="Genomic_DNA"/>
</dbReference>
<accession>A0A9W7MIK2</accession>
<evidence type="ECO:0008006" key="3">
    <source>
        <dbReference type="Google" id="ProtNLM"/>
    </source>
</evidence>
<dbReference type="Proteomes" id="UP001165190">
    <property type="component" value="Unassembled WGS sequence"/>
</dbReference>
<dbReference type="AlphaFoldDB" id="A0A9W7MIK2"/>
<protein>
    <recommendedName>
        <fullName evidence="3">TF-B3 domain-containing protein</fullName>
    </recommendedName>
</protein>
<organism evidence="1 2">
    <name type="scientific">Hibiscus trionum</name>
    <name type="common">Flower of an hour</name>
    <dbReference type="NCBI Taxonomy" id="183268"/>
    <lineage>
        <taxon>Eukaryota</taxon>
        <taxon>Viridiplantae</taxon>
        <taxon>Streptophyta</taxon>
        <taxon>Embryophyta</taxon>
        <taxon>Tracheophyta</taxon>
        <taxon>Spermatophyta</taxon>
        <taxon>Magnoliopsida</taxon>
        <taxon>eudicotyledons</taxon>
        <taxon>Gunneridae</taxon>
        <taxon>Pentapetalae</taxon>
        <taxon>rosids</taxon>
        <taxon>malvids</taxon>
        <taxon>Malvales</taxon>
        <taxon>Malvaceae</taxon>
        <taxon>Malvoideae</taxon>
        <taxon>Hibiscus</taxon>
    </lineage>
</organism>
<gene>
    <name evidence="1" type="ORF">HRI_003992600</name>
</gene>
<evidence type="ECO:0000313" key="2">
    <source>
        <dbReference type="Proteomes" id="UP001165190"/>
    </source>
</evidence>
<name>A0A9W7MIK2_HIBTR</name>
<comment type="caution">
    <text evidence="1">The sequence shown here is derived from an EMBL/GenBank/DDBJ whole genome shotgun (WGS) entry which is preliminary data.</text>
</comment>
<keyword evidence="2" id="KW-1185">Reference proteome</keyword>
<reference evidence="1" key="1">
    <citation type="submission" date="2023-05" db="EMBL/GenBank/DDBJ databases">
        <title>Genome and transcriptome analyses reveal genes involved in the formation of fine ridges on petal epidermal cells in Hibiscus trionum.</title>
        <authorList>
            <person name="Koshimizu S."/>
            <person name="Masuda S."/>
            <person name="Ishii T."/>
            <person name="Shirasu K."/>
            <person name="Hoshino A."/>
            <person name="Arita M."/>
        </authorList>
    </citation>
    <scope>NUCLEOTIDE SEQUENCE</scope>
    <source>
        <strain evidence="1">Hamamatsu line</strain>
    </source>
</reference>